<evidence type="ECO:0000259" key="1">
    <source>
        <dbReference type="PROSITE" id="PS50887"/>
    </source>
</evidence>
<dbReference type="InterPro" id="IPR050469">
    <property type="entry name" value="Diguanylate_Cyclase"/>
</dbReference>
<dbReference type="PANTHER" id="PTHR45138">
    <property type="entry name" value="REGULATORY COMPONENTS OF SENSORY TRANSDUCTION SYSTEM"/>
    <property type="match status" value="1"/>
</dbReference>
<dbReference type="InterPro" id="IPR011990">
    <property type="entry name" value="TPR-like_helical_dom_sf"/>
</dbReference>
<dbReference type="GO" id="GO:0052621">
    <property type="term" value="F:diguanylate cyclase activity"/>
    <property type="evidence" value="ECO:0007669"/>
    <property type="project" value="TreeGrafter"/>
</dbReference>
<proteinExistence type="predicted"/>
<gene>
    <name evidence="2" type="ORF">J2Y00_004503</name>
</gene>
<comment type="caution">
    <text evidence="2">The sequence shown here is derived from an EMBL/GenBank/DDBJ whole genome shotgun (WGS) entry which is preliminary data.</text>
</comment>
<feature type="domain" description="GGDEF" evidence="1">
    <location>
        <begin position="391"/>
        <end position="519"/>
    </location>
</feature>
<organism evidence="2 3">
    <name type="scientific">Deinococcus soli</name>
    <name type="common">ex Cha et al. 2016</name>
    <dbReference type="NCBI Taxonomy" id="1309411"/>
    <lineage>
        <taxon>Bacteria</taxon>
        <taxon>Thermotogati</taxon>
        <taxon>Deinococcota</taxon>
        <taxon>Deinococci</taxon>
        <taxon>Deinococcales</taxon>
        <taxon>Deinococcaceae</taxon>
        <taxon>Deinococcus</taxon>
    </lineage>
</organism>
<dbReference type="InterPro" id="IPR000160">
    <property type="entry name" value="GGDEF_dom"/>
</dbReference>
<evidence type="ECO:0000313" key="3">
    <source>
        <dbReference type="Proteomes" id="UP001185331"/>
    </source>
</evidence>
<dbReference type="AlphaFoldDB" id="A0AAE3XH17"/>
<dbReference type="GO" id="GO:0043709">
    <property type="term" value="P:cell adhesion involved in single-species biofilm formation"/>
    <property type="evidence" value="ECO:0007669"/>
    <property type="project" value="TreeGrafter"/>
</dbReference>
<dbReference type="Pfam" id="PF00990">
    <property type="entry name" value="GGDEF"/>
    <property type="match status" value="1"/>
</dbReference>
<dbReference type="Gene3D" id="3.30.70.270">
    <property type="match status" value="1"/>
</dbReference>
<protein>
    <submittedName>
        <fullName evidence="2">Diguanylate cyclase (GGDEF)-like protein</fullName>
    </submittedName>
</protein>
<sequence>MSVKIADVQDAWNLRFSCPDAVQSWLDGVQASDADQAPLLIIQSFLDWRRGHVRLALEGVEQARTVEDGVWRGRMLNLQAVLLVLYADQDREGAGNLEHALNLLQDQLAIGERLGDTELQALAFNDIGALIAWSAAGNAFGFYERAYHLIQDGHPGLIAIKGLAAANMASALHRSQAFDQAAPLIAEARALLLRSSATMLWPWYVNVQVVRDLHHGRAHDARRCVEDGLSRLATDPQRTDYSLHMLWYTAALLEAKLGRPREALDWLNRVRAATEFRDGAQLQVLDLKATVHAQLGEHQEAYETARLLMQVIWQHYQHERATLVSRAELRQVKAAAQAQSRAASQRVSELQHRLTEEQSVKGHYERLSVTDALTGLWNRRQFDLDCQSLAEGDGLLMIDIDHFKQINDTYGHATGDRVLQAVATCIQGTLRQDDRAYRYGGEEFAVILPGAGRNNLLTIAERIRESVQRNAPPRTPVVTVSIGGGLFDVARPEHHVRQADEALYAAKHSGRNRVCVVGDVMS</sequence>
<dbReference type="InterPro" id="IPR029787">
    <property type="entry name" value="Nucleotide_cyclase"/>
</dbReference>
<accession>A0AAE3XH17</accession>
<evidence type="ECO:0000313" key="2">
    <source>
        <dbReference type="EMBL" id="MDR6220876.1"/>
    </source>
</evidence>
<dbReference type="GO" id="GO:1902201">
    <property type="term" value="P:negative regulation of bacterial-type flagellum-dependent cell motility"/>
    <property type="evidence" value="ECO:0007669"/>
    <property type="project" value="TreeGrafter"/>
</dbReference>
<dbReference type="RefSeq" id="WP_309858179.1">
    <property type="nucleotide sequence ID" value="NZ_JAVDQJ010000017.1"/>
</dbReference>
<dbReference type="CDD" id="cd01949">
    <property type="entry name" value="GGDEF"/>
    <property type="match status" value="1"/>
</dbReference>
<dbReference type="GO" id="GO:0005886">
    <property type="term" value="C:plasma membrane"/>
    <property type="evidence" value="ECO:0007669"/>
    <property type="project" value="TreeGrafter"/>
</dbReference>
<dbReference type="SMART" id="SM00267">
    <property type="entry name" value="GGDEF"/>
    <property type="match status" value="1"/>
</dbReference>
<dbReference type="InterPro" id="IPR043128">
    <property type="entry name" value="Rev_trsase/Diguanyl_cyclase"/>
</dbReference>
<dbReference type="NCBIfam" id="TIGR00254">
    <property type="entry name" value="GGDEF"/>
    <property type="match status" value="1"/>
</dbReference>
<name>A0AAE3XH17_9DEIO</name>
<dbReference type="EMBL" id="JAVDQK010000018">
    <property type="protein sequence ID" value="MDR6220876.1"/>
    <property type="molecule type" value="Genomic_DNA"/>
</dbReference>
<dbReference type="FunFam" id="3.30.70.270:FF:000001">
    <property type="entry name" value="Diguanylate cyclase domain protein"/>
    <property type="match status" value="1"/>
</dbReference>
<dbReference type="PANTHER" id="PTHR45138:SF9">
    <property type="entry name" value="DIGUANYLATE CYCLASE DGCM-RELATED"/>
    <property type="match status" value="1"/>
</dbReference>
<dbReference type="SUPFAM" id="SSF48452">
    <property type="entry name" value="TPR-like"/>
    <property type="match status" value="1"/>
</dbReference>
<dbReference type="PROSITE" id="PS50887">
    <property type="entry name" value="GGDEF"/>
    <property type="match status" value="1"/>
</dbReference>
<dbReference type="Proteomes" id="UP001185331">
    <property type="component" value="Unassembled WGS sequence"/>
</dbReference>
<dbReference type="SUPFAM" id="SSF55073">
    <property type="entry name" value="Nucleotide cyclase"/>
    <property type="match status" value="1"/>
</dbReference>
<reference evidence="2" key="1">
    <citation type="submission" date="2023-07" db="EMBL/GenBank/DDBJ databases">
        <title>Sorghum-associated microbial communities from plants grown in Nebraska, USA.</title>
        <authorList>
            <person name="Schachtman D."/>
        </authorList>
    </citation>
    <scope>NUCLEOTIDE SEQUENCE</scope>
    <source>
        <strain evidence="2">BE330</strain>
    </source>
</reference>